<dbReference type="AlphaFoldDB" id="A0A109ZY58"/>
<organism evidence="1">
    <name type="scientific">Tardiphaga robiniae</name>
    <dbReference type="NCBI Taxonomy" id="943830"/>
    <lineage>
        <taxon>Bacteria</taxon>
        <taxon>Pseudomonadati</taxon>
        <taxon>Pseudomonadota</taxon>
        <taxon>Alphaproteobacteria</taxon>
        <taxon>Hyphomicrobiales</taxon>
        <taxon>Nitrobacteraceae</taxon>
        <taxon>Tardiphaga</taxon>
    </lineage>
</organism>
<reference evidence="1" key="1">
    <citation type="submission" date="2015-10" db="EMBL/GenBank/DDBJ databases">
        <title>Evolution marks in rhizobial microsymbionts genomes from the relict species Vavilovia formosa (Stev.) Fed.</title>
        <authorList>
            <person name="Kopat V."/>
        </authorList>
    </citation>
    <scope>NUCLEOTIDE SEQUENCE</scope>
    <source>
        <strain evidence="1">Vaf-07</strain>
    </source>
</reference>
<proteinExistence type="predicted"/>
<protein>
    <submittedName>
        <fullName evidence="1">Uncharacterized protein</fullName>
    </submittedName>
</protein>
<accession>A0A109ZY58</accession>
<evidence type="ECO:0000313" key="1">
    <source>
        <dbReference type="EMBL" id="AMH39447.1"/>
    </source>
</evidence>
<sequence>MTPSDYARMAKNCAERADALEPGPKRDELLKKAQQFLFYSKVENWVASPGLQPPE</sequence>
<name>A0A109ZY58_9BRAD</name>
<gene>
    <name evidence="1" type="ORF">PROKKA_00634</name>
</gene>
<dbReference type="EMBL" id="KT955714">
    <property type="protein sequence ID" value="AMH39447.1"/>
    <property type="molecule type" value="Genomic_DNA"/>
</dbReference>